<dbReference type="PROSITE" id="PS51257">
    <property type="entry name" value="PROKAR_LIPOPROTEIN"/>
    <property type="match status" value="1"/>
</dbReference>
<protein>
    <submittedName>
        <fullName evidence="2">Sugar ABC transporter substrate-binding protein</fullName>
    </submittedName>
</protein>
<evidence type="ECO:0000313" key="3">
    <source>
        <dbReference type="Proteomes" id="UP000274920"/>
    </source>
</evidence>
<dbReference type="Proteomes" id="UP000274920">
    <property type="component" value="Unassembled WGS sequence"/>
</dbReference>
<dbReference type="InterPro" id="IPR050490">
    <property type="entry name" value="Bact_solute-bd_prot1"/>
</dbReference>
<dbReference type="Pfam" id="PF13416">
    <property type="entry name" value="SBP_bac_8"/>
    <property type="match status" value="1"/>
</dbReference>
<dbReference type="InterPro" id="IPR006059">
    <property type="entry name" value="SBP"/>
</dbReference>
<reference evidence="2" key="1">
    <citation type="submission" date="2018-10" db="EMBL/GenBank/DDBJ databases">
        <title>Schaedlerella arabinophila gen. nov. sp. nov., isolated from the mouse intestinal tract and comparative analysis with the genome of the closely related altered Schaedler flora strain ASF502.</title>
        <authorList>
            <person name="Miyake S."/>
            <person name="Soh M."/>
            <person name="Seedorf H."/>
        </authorList>
    </citation>
    <scope>NUCLEOTIDE SEQUENCE [LARGE SCALE GENOMIC DNA]</scope>
    <source>
        <strain evidence="2">DSM 106076</strain>
    </source>
</reference>
<feature type="signal peptide" evidence="1">
    <location>
        <begin position="1"/>
        <end position="24"/>
    </location>
</feature>
<feature type="chain" id="PRO_5018533772" evidence="1">
    <location>
        <begin position="25"/>
        <end position="438"/>
    </location>
</feature>
<proteinExistence type="predicted"/>
<dbReference type="PANTHER" id="PTHR43649:SF12">
    <property type="entry name" value="DIACETYLCHITOBIOSE BINDING PROTEIN DASA"/>
    <property type="match status" value="1"/>
</dbReference>
<dbReference type="RefSeq" id="WP_125130522.1">
    <property type="nucleotide sequence ID" value="NZ_RHJS01000002.1"/>
</dbReference>
<keyword evidence="3" id="KW-1185">Reference proteome</keyword>
<sequence>MKFKTAAKKMISATVAGMMVVSLAACGGSGDSSGGSDAGKEEGGSSDSVTLEFQQWWGVELPDGALADICQKFTDDTGIQIDLLSNPYADTKTQIASGAASGTMADVVGLDGSWVYDFAKQGSIANLTDLMGSADYDGSQLSSQIQFEGNTYMIPVVNFAYPMYANKDILDAAGVKELPTTREEFLAACEAVKKYDENIAGWAIPLSSESPSGIQNQFMTWLWAAGSSMLEDGKPNLEGNADLEATVEFVKEMFEKGYIADGAYSMKEPDMVEEFTNGRVAFMTDGVSHLTTIKEGAPDLNFDYITVPVTEGFSGKSGMDVANWGIGIAENCEHKEEAWKFVEYLMSPEVNAELAVLANAFPGNSKADPDYSASDELFVKAYELFQSCEAVNEFTGLPTSEDLMRSFGEELQLYLDGDTASAADMLKKAQERWEPAFE</sequence>
<name>A0A3R8M3D7_9FIRM</name>
<accession>A0A3R8M3D7</accession>
<gene>
    <name evidence="2" type="ORF">EBB54_30195</name>
</gene>
<dbReference type="Gene3D" id="3.40.190.10">
    <property type="entry name" value="Periplasmic binding protein-like II"/>
    <property type="match status" value="1"/>
</dbReference>
<evidence type="ECO:0000256" key="1">
    <source>
        <dbReference type="SAM" id="SignalP"/>
    </source>
</evidence>
<dbReference type="AlphaFoldDB" id="A0A3R8M3D7"/>
<comment type="caution">
    <text evidence="2">The sequence shown here is derived from an EMBL/GenBank/DDBJ whole genome shotgun (WGS) entry which is preliminary data.</text>
</comment>
<organism evidence="2 3">
    <name type="scientific">Schaedlerella arabinosiphila</name>
    <dbReference type="NCBI Taxonomy" id="2044587"/>
    <lineage>
        <taxon>Bacteria</taxon>
        <taxon>Bacillati</taxon>
        <taxon>Bacillota</taxon>
        <taxon>Clostridia</taxon>
        <taxon>Lachnospirales</taxon>
        <taxon>Lachnospiraceae</taxon>
        <taxon>Schaedlerella</taxon>
    </lineage>
</organism>
<evidence type="ECO:0000313" key="2">
    <source>
        <dbReference type="EMBL" id="RRK35125.1"/>
    </source>
</evidence>
<dbReference type="CDD" id="cd13585">
    <property type="entry name" value="PBP2_TMBP_like"/>
    <property type="match status" value="1"/>
</dbReference>
<keyword evidence="1" id="KW-0732">Signal</keyword>
<dbReference type="SUPFAM" id="SSF53850">
    <property type="entry name" value="Periplasmic binding protein-like II"/>
    <property type="match status" value="1"/>
</dbReference>
<dbReference type="PANTHER" id="PTHR43649">
    <property type="entry name" value="ARABINOSE-BINDING PROTEIN-RELATED"/>
    <property type="match status" value="1"/>
</dbReference>
<dbReference type="EMBL" id="RHJS01000002">
    <property type="protein sequence ID" value="RRK35125.1"/>
    <property type="molecule type" value="Genomic_DNA"/>
</dbReference>